<sequence length="236" mass="27618">MTEQTTSQIFDLMGLLFRQLPNPDTEQTTLPVFNLTRNIYQEFQNLYTNHQILVRDHEKLKQTSENQRQNIASLSDKEARLRQAYEKLLKDNDEQREELARLKRDNKNLRTMSLKNPPIATSTSSGQTNPACVCVCCDEEKHKFCYEKKIAGDCYCDRIHADQVTEGTLYGFVMLLLLRTKRDKACKDLHLEVCRGIQWTERTDEVAMRNVFVHLQEVNPTLNWVDAQSFFRPLRS</sequence>
<feature type="region of interest" description="Disordered" evidence="1">
    <location>
        <begin position="103"/>
        <end position="126"/>
    </location>
</feature>
<dbReference type="AlphaFoldDB" id="A0A6C0H8A1"/>
<dbReference type="EMBL" id="MN739902">
    <property type="protein sequence ID" value="QHT76788.1"/>
    <property type="molecule type" value="Genomic_DNA"/>
</dbReference>
<protein>
    <submittedName>
        <fullName evidence="2">Uncharacterized protein</fullName>
    </submittedName>
</protein>
<organism evidence="2">
    <name type="scientific">viral metagenome</name>
    <dbReference type="NCBI Taxonomy" id="1070528"/>
    <lineage>
        <taxon>unclassified sequences</taxon>
        <taxon>metagenomes</taxon>
        <taxon>organismal metagenomes</taxon>
    </lineage>
</organism>
<evidence type="ECO:0000313" key="2">
    <source>
        <dbReference type="EMBL" id="QHT76788.1"/>
    </source>
</evidence>
<proteinExistence type="predicted"/>
<name>A0A6C0H8A1_9ZZZZ</name>
<evidence type="ECO:0000256" key="1">
    <source>
        <dbReference type="SAM" id="MobiDB-lite"/>
    </source>
</evidence>
<reference evidence="2" key="1">
    <citation type="journal article" date="2020" name="Nature">
        <title>Giant virus diversity and host interactions through global metagenomics.</title>
        <authorList>
            <person name="Schulz F."/>
            <person name="Roux S."/>
            <person name="Paez-Espino D."/>
            <person name="Jungbluth S."/>
            <person name="Walsh D.A."/>
            <person name="Denef V.J."/>
            <person name="McMahon K.D."/>
            <person name="Konstantinidis K.T."/>
            <person name="Eloe-Fadrosh E.A."/>
            <person name="Kyrpides N.C."/>
            <person name="Woyke T."/>
        </authorList>
    </citation>
    <scope>NUCLEOTIDE SEQUENCE</scope>
    <source>
        <strain evidence="2">GVMAG-M-3300023179-82</strain>
    </source>
</reference>
<feature type="compositionally biased region" description="Polar residues" evidence="1">
    <location>
        <begin position="109"/>
        <end position="126"/>
    </location>
</feature>
<accession>A0A6C0H8A1</accession>